<organism evidence="1 2">
    <name type="scientific">Ambrosiozyma monospora</name>
    <name type="common">Yeast</name>
    <name type="synonym">Endomycopsis monosporus</name>
    <dbReference type="NCBI Taxonomy" id="43982"/>
    <lineage>
        <taxon>Eukaryota</taxon>
        <taxon>Fungi</taxon>
        <taxon>Dikarya</taxon>
        <taxon>Ascomycota</taxon>
        <taxon>Saccharomycotina</taxon>
        <taxon>Pichiomycetes</taxon>
        <taxon>Pichiales</taxon>
        <taxon>Pichiaceae</taxon>
        <taxon>Ambrosiozyma</taxon>
    </lineage>
</organism>
<accession>A0ACB5T9K6</accession>
<keyword evidence="2" id="KW-1185">Reference proteome</keyword>
<dbReference type="EMBL" id="BSXS01005326">
    <property type="protein sequence ID" value="GME84207.1"/>
    <property type="molecule type" value="Genomic_DNA"/>
</dbReference>
<name>A0ACB5T9K6_AMBMO</name>
<proteinExistence type="predicted"/>
<evidence type="ECO:0000313" key="1">
    <source>
        <dbReference type="EMBL" id="GME84207.1"/>
    </source>
</evidence>
<dbReference type="Proteomes" id="UP001165064">
    <property type="component" value="Unassembled WGS sequence"/>
</dbReference>
<gene>
    <name evidence="1" type="ORF">Amon02_000668000</name>
</gene>
<sequence length="159" mass="17751">MAKIPASSSAFTIPEAIPESNITQHESTQLYTSPSQQQQQQQPFQQQLTASNVQHRSIHHPQQHYHHESLDFTKLLGFVTDSNQTTPIESTNDGTGFTGGPFNSSDYLLQQQTDGGIFQGMFNIPNYQLNLDETGNVYSYDGLGINPENSNNDTTMHDF</sequence>
<comment type="caution">
    <text evidence="1">The sequence shown here is derived from an EMBL/GenBank/DDBJ whole genome shotgun (WGS) entry which is preliminary data.</text>
</comment>
<reference evidence="1" key="1">
    <citation type="submission" date="2023-04" db="EMBL/GenBank/DDBJ databases">
        <title>Ambrosiozyma monospora NBRC 10751.</title>
        <authorList>
            <person name="Ichikawa N."/>
            <person name="Sato H."/>
            <person name="Tonouchi N."/>
        </authorList>
    </citation>
    <scope>NUCLEOTIDE SEQUENCE</scope>
    <source>
        <strain evidence="1">NBRC 10751</strain>
    </source>
</reference>
<protein>
    <submittedName>
        <fullName evidence="1">Unnamed protein product</fullName>
    </submittedName>
</protein>
<evidence type="ECO:0000313" key="2">
    <source>
        <dbReference type="Proteomes" id="UP001165064"/>
    </source>
</evidence>